<dbReference type="AlphaFoldDB" id="A0A9D2UCP2"/>
<feature type="compositionally biased region" description="Low complexity" evidence="1">
    <location>
        <begin position="22"/>
        <end position="44"/>
    </location>
</feature>
<evidence type="ECO:0000313" key="3">
    <source>
        <dbReference type="EMBL" id="HJD50065.1"/>
    </source>
</evidence>
<reference evidence="3" key="1">
    <citation type="journal article" date="2021" name="PeerJ">
        <title>Extensive microbial diversity within the chicken gut microbiome revealed by metagenomics and culture.</title>
        <authorList>
            <person name="Gilroy R."/>
            <person name="Ravi A."/>
            <person name="Getino M."/>
            <person name="Pursley I."/>
            <person name="Horton D.L."/>
            <person name="Alikhan N.F."/>
            <person name="Baker D."/>
            <person name="Gharbi K."/>
            <person name="Hall N."/>
            <person name="Watson M."/>
            <person name="Adriaenssens E.M."/>
            <person name="Foster-Nyarko E."/>
            <person name="Jarju S."/>
            <person name="Secka A."/>
            <person name="Antonio M."/>
            <person name="Oren A."/>
            <person name="Chaudhuri R.R."/>
            <person name="La Ragione R."/>
            <person name="Hildebrand F."/>
            <person name="Pallen M.J."/>
        </authorList>
    </citation>
    <scope>NUCLEOTIDE SEQUENCE</scope>
    <source>
        <strain evidence="3">5925</strain>
    </source>
</reference>
<reference evidence="3" key="2">
    <citation type="submission" date="2021-04" db="EMBL/GenBank/DDBJ databases">
        <authorList>
            <person name="Gilroy R."/>
        </authorList>
    </citation>
    <scope>NUCLEOTIDE SEQUENCE</scope>
    <source>
        <strain evidence="3">5925</strain>
    </source>
</reference>
<gene>
    <name evidence="3" type="ORF">H9907_08290</name>
</gene>
<dbReference type="EMBL" id="DWUR01000139">
    <property type="protein sequence ID" value="HJD50065.1"/>
    <property type="molecule type" value="Genomic_DNA"/>
</dbReference>
<accession>A0A9D2UCP2</accession>
<keyword evidence="2" id="KW-0812">Transmembrane</keyword>
<feature type="transmembrane region" description="Helical" evidence="2">
    <location>
        <begin position="271"/>
        <end position="290"/>
    </location>
</feature>
<dbReference type="Proteomes" id="UP000823907">
    <property type="component" value="Unassembled WGS sequence"/>
</dbReference>
<comment type="caution">
    <text evidence="3">The sequence shown here is derived from an EMBL/GenBank/DDBJ whole genome shotgun (WGS) entry which is preliminary data.</text>
</comment>
<evidence type="ECO:0000313" key="4">
    <source>
        <dbReference type="Proteomes" id="UP000823907"/>
    </source>
</evidence>
<evidence type="ECO:0000256" key="2">
    <source>
        <dbReference type="SAM" id="Phobius"/>
    </source>
</evidence>
<name>A0A9D2UCP2_9CORY</name>
<feature type="compositionally biased region" description="Low complexity" evidence="1">
    <location>
        <begin position="56"/>
        <end position="75"/>
    </location>
</feature>
<feature type="transmembrane region" description="Helical" evidence="2">
    <location>
        <begin position="297"/>
        <end position="321"/>
    </location>
</feature>
<proteinExistence type="predicted"/>
<keyword evidence="2" id="KW-1133">Transmembrane helix</keyword>
<evidence type="ECO:0000256" key="1">
    <source>
        <dbReference type="SAM" id="MobiDB-lite"/>
    </source>
</evidence>
<feature type="transmembrane region" description="Helical" evidence="2">
    <location>
        <begin position="354"/>
        <end position="370"/>
    </location>
</feature>
<feature type="region of interest" description="Disordered" evidence="1">
    <location>
        <begin position="440"/>
        <end position="495"/>
    </location>
</feature>
<feature type="region of interest" description="Disordered" evidence="1">
    <location>
        <begin position="1"/>
        <end position="100"/>
    </location>
</feature>
<sequence length="495" mass="50247">MANPYNQDPTDPAEGPDATGPANADRAATTDSAASAEGSGATDGNAAAHGDVPTGDVVTEGTAADDTVADGATPVHGAVPADGTADDVVPGEGQEQKKPAGPMALSIGTAVMSIAAIAVIFLTFLWPAQNVEPQNIPVGIAASEKTFHELDSQMKEVAEQNQLVIPFKMERYEDASAARTAVKNNDVQGALVISDEPNQVRTLLASANGLEPSRAIAEFAQEVNQLPAQRAQLEGKQPSQEVMQAAMAGPDIQDLVPMSEQEQQGKTLGKMTLPLVFAGLLLGLASVGLLRSAQQRVLTLLAGSVLGGLIAAVVTVLTVGYMDGNLVSLWLSFTLGILAVAAPVAGLGALLGNYGAWIGVAIPVLAYPLSGANGPREFLGALGILGEALAPGAATKLNKLLVHFPDAALWQPLLVLLAWSVLGIALIAVGQLRDQQEQANPAAGEVATDEGAEGNENAELVESGAAAHGAGVHGAQQTNAGGGISPAEGTPTDRG</sequence>
<feature type="compositionally biased region" description="Low complexity" evidence="1">
    <location>
        <begin position="464"/>
        <end position="475"/>
    </location>
</feature>
<organism evidence="3 4">
    <name type="scientific">Candidatus Corynebacterium intestinavium</name>
    <dbReference type="NCBI Taxonomy" id="2838531"/>
    <lineage>
        <taxon>Bacteria</taxon>
        <taxon>Bacillati</taxon>
        <taxon>Actinomycetota</taxon>
        <taxon>Actinomycetes</taxon>
        <taxon>Mycobacteriales</taxon>
        <taxon>Corynebacteriaceae</taxon>
        <taxon>Corynebacterium</taxon>
    </lineage>
</organism>
<feature type="transmembrane region" description="Helical" evidence="2">
    <location>
        <begin position="409"/>
        <end position="429"/>
    </location>
</feature>
<protein>
    <submittedName>
        <fullName evidence="3">ABC transporter permease</fullName>
    </submittedName>
</protein>
<feature type="transmembrane region" description="Helical" evidence="2">
    <location>
        <begin position="104"/>
        <end position="126"/>
    </location>
</feature>
<keyword evidence="2" id="KW-0472">Membrane</keyword>
<feature type="transmembrane region" description="Helical" evidence="2">
    <location>
        <begin position="327"/>
        <end position="347"/>
    </location>
</feature>